<evidence type="ECO:0000313" key="2">
    <source>
        <dbReference type="Proteomes" id="UP000032025"/>
    </source>
</evidence>
<dbReference type="GO" id="GO:0016627">
    <property type="term" value="F:oxidoreductase activity, acting on the CH-CH group of donors"/>
    <property type="evidence" value="ECO:0007669"/>
    <property type="project" value="InterPro"/>
</dbReference>
<organism evidence="1 2">
    <name type="scientific">Sphingomonas paucimobilis NBRC 13935</name>
    <dbReference type="NCBI Taxonomy" id="1219050"/>
    <lineage>
        <taxon>Bacteria</taxon>
        <taxon>Pseudomonadati</taxon>
        <taxon>Pseudomonadota</taxon>
        <taxon>Alphaproteobacteria</taxon>
        <taxon>Sphingomonadales</taxon>
        <taxon>Sphingomonadaceae</taxon>
        <taxon>Sphingomonas</taxon>
    </lineage>
</organism>
<reference evidence="1 2" key="1">
    <citation type="submission" date="2014-08" db="EMBL/GenBank/DDBJ databases">
        <title>Whole genome shotgun sequence of Sphingomonas paucimobilis NBRC 13935.</title>
        <authorList>
            <person name="Hosoyama A."/>
            <person name="Hashimoto M."/>
            <person name="Hosoyama Y."/>
            <person name="Noguchi M."/>
            <person name="Uohara A."/>
            <person name="Ohji S."/>
            <person name="Katano-Makiyama Y."/>
            <person name="Ichikawa N."/>
            <person name="Kimura A."/>
            <person name="Yamazoe A."/>
            <person name="Fujita N."/>
        </authorList>
    </citation>
    <scope>NUCLEOTIDE SEQUENCE [LARGE SCALE GENOMIC DNA]</scope>
    <source>
        <strain evidence="1 2">NBRC 13935</strain>
    </source>
</reference>
<dbReference type="Gene3D" id="1.20.140.10">
    <property type="entry name" value="Butyryl-CoA Dehydrogenase, subunit A, domain 3"/>
    <property type="match status" value="1"/>
</dbReference>
<accession>A0A0C9NM41</accession>
<dbReference type="SUPFAM" id="SSF47203">
    <property type="entry name" value="Acyl-CoA dehydrogenase C-terminal domain-like"/>
    <property type="match status" value="1"/>
</dbReference>
<name>A0A0C9NM41_SPHPI</name>
<dbReference type="AlphaFoldDB" id="A0A0C9NM41"/>
<dbReference type="InterPro" id="IPR046373">
    <property type="entry name" value="Acyl-CoA_Oxase/DH_mid-dom_sf"/>
</dbReference>
<dbReference type="SUPFAM" id="SSF56645">
    <property type="entry name" value="Acyl-CoA dehydrogenase NM domain-like"/>
    <property type="match status" value="1"/>
</dbReference>
<comment type="caution">
    <text evidence="1">The sequence shown here is derived from an EMBL/GenBank/DDBJ whole genome shotgun (WGS) entry which is preliminary data.</text>
</comment>
<dbReference type="EMBL" id="BBJS01000063">
    <property type="protein sequence ID" value="GAN15718.1"/>
    <property type="molecule type" value="Genomic_DNA"/>
</dbReference>
<protein>
    <submittedName>
        <fullName evidence="1">DNA, contig: SP663</fullName>
    </submittedName>
</protein>
<dbReference type="InterPro" id="IPR036250">
    <property type="entry name" value="AcylCo_DH-like_C"/>
</dbReference>
<keyword evidence="2" id="KW-1185">Reference proteome</keyword>
<proteinExistence type="predicted"/>
<dbReference type="Gene3D" id="2.40.110.10">
    <property type="entry name" value="Butyryl-CoA Dehydrogenase, subunit A, domain 2"/>
    <property type="match status" value="1"/>
</dbReference>
<dbReference type="InterPro" id="IPR009100">
    <property type="entry name" value="AcylCoA_DH/oxidase_NM_dom_sf"/>
</dbReference>
<evidence type="ECO:0000313" key="1">
    <source>
        <dbReference type="EMBL" id="GAN15718.1"/>
    </source>
</evidence>
<dbReference type="Proteomes" id="UP000032025">
    <property type="component" value="Unassembled WGS sequence"/>
</dbReference>
<sequence>MSAMAVSLQSAIAESGWADHPPGDPQSAGDYIALLTRLYDIGRRDLPLGRLVEGHVDAVQIVQRYGSTTQVDRLKYLLAKGATLGVWNASLAGEAVRLDGDRLTGGKSYASGAGVLSHALVTVDRPSGPQLLLLDLARVVPLIDRDWWRVTGMQRSETHQVRWDGALIEEADRIGAPGLYAREPFFSGGALRFVAVHAGGMAGIFDQARAHLVETGRAEDPFQSARLAELFGLADSAAAILRRTARLWFEETAGDEARLARVAAARLAVTDAAERAIMVAREAVGLAGQFVQHPLSALLSDLAVYLRQPAPDAQRLRVGRAAQQGLLVPSL</sequence>
<gene>
    <name evidence="1" type="ORF">SP6_63_00330</name>
</gene>